<evidence type="ECO:0000313" key="2">
    <source>
        <dbReference type="EMBL" id="KIN06626.1"/>
    </source>
</evidence>
<dbReference type="EMBL" id="KN832871">
    <property type="protein sequence ID" value="KIN06626.1"/>
    <property type="molecule type" value="Genomic_DNA"/>
</dbReference>
<evidence type="ECO:0000256" key="1">
    <source>
        <dbReference type="SAM" id="MobiDB-lite"/>
    </source>
</evidence>
<feature type="compositionally biased region" description="Basic and acidic residues" evidence="1">
    <location>
        <begin position="83"/>
        <end position="92"/>
    </location>
</feature>
<proteinExistence type="predicted"/>
<dbReference type="Pfam" id="PF12223">
    <property type="entry name" value="DUF3602"/>
    <property type="match status" value="1"/>
</dbReference>
<accession>A0A0C3HEI7</accession>
<dbReference type="Proteomes" id="UP000054321">
    <property type="component" value="Unassembled WGS sequence"/>
</dbReference>
<dbReference type="AlphaFoldDB" id="A0A0C3HEI7"/>
<sequence>MPSYTITEPHPTARNYIHSGRGGAGNTFKAPKTSNPRTASGPASHFENGLPQTSSKFSSGRGGAGNIHLTSEKAPFSFDDELDRQRTREQKMRSGATYHVGRGGAGNCTSAIPASGRKDSMSSVDTDASGRSGFLGRLSHSFGRE</sequence>
<feature type="region of interest" description="Disordered" evidence="1">
    <location>
        <begin position="1"/>
        <end position="145"/>
    </location>
</feature>
<dbReference type="PANTHER" id="PTHR34693">
    <property type="entry name" value="PROTEIN PAR32"/>
    <property type="match status" value="1"/>
</dbReference>
<dbReference type="PANTHER" id="PTHR34693:SF2">
    <property type="entry name" value="DUF3602 DOMAIN-CONTAINING PROTEIN"/>
    <property type="match status" value="1"/>
</dbReference>
<name>A0A0C3HEI7_OIDMZ</name>
<reference evidence="3" key="2">
    <citation type="submission" date="2015-01" db="EMBL/GenBank/DDBJ databases">
        <title>Evolutionary Origins and Diversification of the Mycorrhizal Mutualists.</title>
        <authorList>
            <consortium name="DOE Joint Genome Institute"/>
            <consortium name="Mycorrhizal Genomics Consortium"/>
            <person name="Kohler A."/>
            <person name="Kuo A."/>
            <person name="Nagy L.G."/>
            <person name="Floudas D."/>
            <person name="Copeland A."/>
            <person name="Barry K.W."/>
            <person name="Cichocki N."/>
            <person name="Veneault-Fourrey C."/>
            <person name="LaButti K."/>
            <person name="Lindquist E.A."/>
            <person name="Lipzen A."/>
            <person name="Lundell T."/>
            <person name="Morin E."/>
            <person name="Murat C."/>
            <person name="Riley R."/>
            <person name="Ohm R."/>
            <person name="Sun H."/>
            <person name="Tunlid A."/>
            <person name="Henrissat B."/>
            <person name="Grigoriev I.V."/>
            <person name="Hibbett D.S."/>
            <person name="Martin F."/>
        </authorList>
    </citation>
    <scope>NUCLEOTIDE SEQUENCE [LARGE SCALE GENOMIC DNA]</scope>
    <source>
        <strain evidence="3">Zn</strain>
    </source>
</reference>
<dbReference type="InterPro" id="IPR022024">
    <property type="entry name" value="DUF3602"/>
</dbReference>
<reference evidence="2 3" key="1">
    <citation type="submission" date="2014-04" db="EMBL/GenBank/DDBJ databases">
        <authorList>
            <consortium name="DOE Joint Genome Institute"/>
            <person name="Kuo A."/>
            <person name="Martino E."/>
            <person name="Perotto S."/>
            <person name="Kohler A."/>
            <person name="Nagy L.G."/>
            <person name="Floudas D."/>
            <person name="Copeland A."/>
            <person name="Barry K.W."/>
            <person name="Cichocki N."/>
            <person name="Veneault-Fourrey C."/>
            <person name="LaButti K."/>
            <person name="Lindquist E.A."/>
            <person name="Lipzen A."/>
            <person name="Lundell T."/>
            <person name="Morin E."/>
            <person name="Murat C."/>
            <person name="Sun H."/>
            <person name="Tunlid A."/>
            <person name="Henrissat B."/>
            <person name="Grigoriev I.V."/>
            <person name="Hibbett D.S."/>
            <person name="Martin F."/>
            <person name="Nordberg H.P."/>
            <person name="Cantor M.N."/>
            <person name="Hua S.X."/>
        </authorList>
    </citation>
    <scope>NUCLEOTIDE SEQUENCE [LARGE SCALE GENOMIC DNA]</scope>
    <source>
        <strain evidence="2 3">Zn</strain>
    </source>
</reference>
<dbReference type="HOGENOM" id="CLU_101051_1_0_1"/>
<dbReference type="OrthoDB" id="5424462at2759"/>
<organism evidence="2 3">
    <name type="scientific">Oidiodendron maius (strain Zn)</name>
    <dbReference type="NCBI Taxonomy" id="913774"/>
    <lineage>
        <taxon>Eukaryota</taxon>
        <taxon>Fungi</taxon>
        <taxon>Dikarya</taxon>
        <taxon>Ascomycota</taxon>
        <taxon>Pezizomycotina</taxon>
        <taxon>Leotiomycetes</taxon>
        <taxon>Leotiomycetes incertae sedis</taxon>
        <taxon>Myxotrichaceae</taxon>
        <taxon>Oidiodendron</taxon>
    </lineage>
</organism>
<gene>
    <name evidence="2" type="ORF">OIDMADRAFT_24921</name>
</gene>
<evidence type="ECO:0008006" key="4">
    <source>
        <dbReference type="Google" id="ProtNLM"/>
    </source>
</evidence>
<evidence type="ECO:0000313" key="3">
    <source>
        <dbReference type="Proteomes" id="UP000054321"/>
    </source>
</evidence>
<dbReference type="InterPro" id="IPR053203">
    <property type="entry name" value="Cisplatin_resist-associated"/>
</dbReference>
<keyword evidence="3" id="KW-1185">Reference proteome</keyword>
<protein>
    <recommendedName>
        <fullName evidence="4">DUF3602 domain-containing protein</fullName>
    </recommendedName>
</protein>
<dbReference type="InParanoid" id="A0A0C3HEI7"/>